<proteinExistence type="predicted"/>
<dbReference type="AlphaFoldDB" id="A0A6L3MP32"/>
<name>A0A6L3MP32_9BURK</name>
<keyword evidence="1" id="KW-0175">Coiled coil</keyword>
<sequence>MMLKLPVTFWSGIVTFIVTLFINTCIGYYSGDQGLATIGRPIMVDGKVVLPIDLENFSSKSIDGLLLQVPTEVEAASIARDTPVQITNGSDQAGGLARSVRVDRIEPQTRTSLLVVLRDAAKAPLVRVINAEELGFTFSDGVPESKLHRAVKIGLIVAGIYTLISIALGFYANKITTSLHERVTKAEEVSEELHEKSEKLRGELSGLRERQSKFKVLLLSRISDYSKELDFWRNAIKELLIRQGASASTSDELIKCVTRSLNTYGTRRGADDFDAIIFAAGALNEAENRGYSDRRADLRQNELGREVRG</sequence>
<dbReference type="Proteomes" id="UP000473470">
    <property type="component" value="Unassembled WGS sequence"/>
</dbReference>
<comment type="caution">
    <text evidence="3">The sequence shown here is derived from an EMBL/GenBank/DDBJ whole genome shotgun (WGS) entry which is preliminary data.</text>
</comment>
<evidence type="ECO:0000256" key="2">
    <source>
        <dbReference type="SAM" id="Phobius"/>
    </source>
</evidence>
<dbReference type="RefSeq" id="WP_150999285.1">
    <property type="nucleotide sequence ID" value="NZ_CABVPM010000088.1"/>
</dbReference>
<organism evidence="3 4">
    <name type="scientific">Burkholderia stagnalis</name>
    <dbReference type="NCBI Taxonomy" id="1503054"/>
    <lineage>
        <taxon>Bacteria</taxon>
        <taxon>Pseudomonadati</taxon>
        <taxon>Pseudomonadota</taxon>
        <taxon>Betaproteobacteria</taxon>
        <taxon>Burkholderiales</taxon>
        <taxon>Burkholderiaceae</taxon>
        <taxon>Burkholderia</taxon>
        <taxon>Burkholderia cepacia complex</taxon>
    </lineage>
</organism>
<keyword evidence="2" id="KW-0472">Membrane</keyword>
<keyword evidence="2" id="KW-1133">Transmembrane helix</keyword>
<keyword evidence="2" id="KW-0812">Transmembrane</keyword>
<accession>A0A6L3MP32</accession>
<evidence type="ECO:0000256" key="1">
    <source>
        <dbReference type="SAM" id="Coils"/>
    </source>
</evidence>
<gene>
    <name evidence="3" type="ORF">F7R25_31160</name>
</gene>
<dbReference type="EMBL" id="VZOK01000074">
    <property type="protein sequence ID" value="KAB0633080.1"/>
    <property type="molecule type" value="Genomic_DNA"/>
</dbReference>
<feature type="transmembrane region" description="Helical" evidence="2">
    <location>
        <begin position="7"/>
        <end position="29"/>
    </location>
</feature>
<feature type="transmembrane region" description="Helical" evidence="2">
    <location>
        <begin position="153"/>
        <end position="172"/>
    </location>
</feature>
<feature type="coiled-coil region" evidence="1">
    <location>
        <begin position="183"/>
        <end position="242"/>
    </location>
</feature>
<reference evidence="3 4" key="1">
    <citation type="submission" date="2019-09" db="EMBL/GenBank/DDBJ databases">
        <title>Draft genome sequences of 48 bacterial type strains from the CCUG.</title>
        <authorList>
            <person name="Tunovic T."/>
            <person name="Pineiro-Iglesias B."/>
            <person name="Unosson C."/>
            <person name="Inganas E."/>
            <person name="Ohlen M."/>
            <person name="Cardew S."/>
            <person name="Jensie-Markopoulos S."/>
            <person name="Salva-Serra F."/>
            <person name="Jaen-Luchoro D."/>
            <person name="Karlsson R."/>
            <person name="Svensson-Stadler L."/>
            <person name="Chun J."/>
            <person name="Moore E."/>
        </authorList>
    </citation>
    <scope>NUCLEOTIDE SEQUENCE [LARGE SCALE GENOMIC DNA]</scope>
    <source>
        <strain evidence="3 4">CCUG 65686</strain>
    </source>
</reference>
<evidence type="ECO:0000313" key="4">
    <source>
        <dbReference type="Proteomes" id="UP000473470"/>
    </source>
</evidence>
<protein>
    <submittedName>
        <fullName evidence="3">Uncharacterized protein</fullName>
    </submittedName>
</protein>
<evidence type="ECO:0000313" key="3">
    <source>
        <dbReference type="EMBL" id="KAB0633080.1"/>
    </source>
</evidence>